<dbReference type="RefSeq" id="WP_076391476.1">
    <property type="nucleotide sequence ID" value="NZ_FTOV01000003.1"/>
</dbReference>
<accession>A0A1N7MKV5</accession>
<evidence type="ECO:0000256" key="1">
    <source>
        <dbReference type="SAM" id="Phobius"/>
    </source>
</evidence>
<organism evidence="2 3">
    <name type="scientific">Chryseobacterium gambrini</name>
    <dbReference type="NCBI Taxonomy" id="373672"/>
    <lineage>
        <taxon>Bacteria</taxon>
        <taxon>Pseudomonadati</taxon>
        <taxon>Bacteroidota</taxon>
        <taxon>Flavobacteriia</taxon>
        <taxon>Flavobacteriales</taxon>
        <taxon>Weeksellaceae</taxon>
        <taxon>Chryseobacterium group</taxon>
        <taxon>Chryseobacterium</taxon>
    </lineage>
</organism>
<keyword evidence="1" id="KW-0812">Transmembrane</keyword>
<dbReference type="Pfam" id="PF16872">
    <property type="entry name" value="putAbiC"/>
    <property type="match status" value="1"/>
</dbReference>
<sequence>MKRHNFWIWFFAILSTLFISIILFITYALGINIHNEIRGTFGDMFGAANALFTGLSFVALIVTILLQRKDLKHQQYQLEIQNQSNLIQNFETTFFNMINVHHQIINSLHLEHTIKKDNTEKVVIEKERKVFLYLFGKINNQMNGDGEKFSNIYTNYYMPLNFHLEHYYNNFFQILKYIDESKNINQLLKNRYSMILSSQLSEHEKLMIFYHIIYINDQGNFKRLIEKYNLLDNFNYSFRVPVILAQKYNPGS</sequence>
<evidence type="ECO:0000313" key="2">
    <source>
        <dbReference type="EMBL" id="SIS86628.1"/>
    </source>
</evidence>
<proteinExistence type="predicted"/>
<dbReference type="InterPro" id="IPR031709">
    <property type="entry name" value="PutAbiC"/>
</dbReference>
<reference evidence="2 3" key="1">
    <citation type="submission" date="2017-01" db="EMBL/GenBank/DDBJ databases">
        <authorList>
            <person name="Mah S.A."/>
            <person name="Swanson W.J."/>
            <person name="Moy G.W."/>
            <person name="Vacquier V.D."/>
        </authorList>
    </citation>
    <scope>NUCLEOTIDE SEQUENCE [LARGE SCALE GENOMIC DNA]</scope>
    <source>
        <strain evidence="2 3">DSM 18014</strain>
    </source>
</reference>
<feature type="transmembrane region" description="Helical" evidence="1">
    <location>
        <begin position="7"/>
        <end position="33"/>
    </location>
</feature>
<dbReference type="Proteomes" id="UP000185781">
    <property type="component" value="Unassembled WGS sequence"/>
</dbReference>
<name>A0A1N7MKV5_9FLAO</name>
<dbReference type="EMBL" id="FTOV01000003">
    <property type="protein sequence ID" value="SIS86628.1"/>
    <property type="molecule type" value="Genomic_DNA"/>
</dbReference>
<dbReference type="STRING" id="373672.SAMN05421785_103301"/>
<dbReference type="OrthoDB" id="6678638at2"/>
<protein>
    <submittedName>
        <fullName evidence="2">Putative phage abortive infection protein</fullName>
    </submittedName>
</protein>
<gene>
    <name evidence="2" type="ORF">SAMN05421785_103301</name>
</gene>
<keyword evidence="1" id="KW-1133">Transmembrane helix</keyword>
<evidence type="ECO:0000313" key="3">
    <source>
        <dbReference type="Proteomes" id="UP000185781"/>
    </source>
</evidence>
<keyword evidence="1" id="KW-0472">Membrane</keyword>
<dbReference type="AlphaFoldDB" id="A0A1N7MKV5"/>
<feature type="transmembrane region" description="Helical" evidence="1">
    <location>
        <begin position="45"/>
        <end position="66"/>
    </location>
</feature>